<reference evidence="3 4" key="1">
    <citation type="journal article" date="2015" name="Sci. Rep.">
        <title>Genome of the facultative scuticociliatosis pathogen Pseudocohnilembus persalinus provides insight into its virulence through horizontal gene transfer.</title>
        <authorList>
            <person name="Xiong J."/>
            <person name="Wang G."/>
            <person name="Cheng J."/>
            <person name="Tian M."/>
            <person name="Pan X."/>
            <person name="Warren A."/>
            <person name="Jiang C."/>
            <person name="Yuan D."/>
            <person name="Miao W."/>
        </authorList>
    </citation>
    <scope>NUCLEOTIDE SEQUENCE [LARGE SCALE GENOMIC DNA]</scope>
    <source>
        <strain evidence="3">36N120E</strain>
    </source>
</reference>
<proteinExistence type="predicted"/>
<sequence length="324" mass="38227">MEPVKQNNPEKKNIDNNNDKLINLSDDDNDFPQDKAQQNVQPQFQQQQPNNPYGIQQSNNIFQSNFQSQNPNFQMNPNMTYGIPQGSNVKHPQYMNNQQNFNNQHQFQQNQFIPQPYQQNNEDIEVQMIQVQQPQQQPGFVQGQIMMVQHNQNSIREAQLRDLCLRFKRVNDCWLIFVIIMVFFYIIIIVGSVNSDDDSYLYIAYVLIIIEYFLWAAQAIESKLAIQKFQFQRLRSSLIKLHSSIGFQVIGQGILIIQDFTNEDYFIGVLTLIFVIYIIYYKIYQMGRLIKNVDLYIKKFDEESNAQNKPTATQVLQQYFVYRG</sequence>
<accession>A0A0V0QJL6</accession>
<keyword evidence="2" id="KW-1133">Transmembrane helix</keyword>
<protein>
    <recommendedName>
        <fullName evidence="5">Transmembrane protein</fullName>
    </recommendedName>
</protein>
<dbReference type="EMBL" id="LDAU01000155">
    <property type="protein sequence ID" value="KRX02463.1"/>
    <property type="molecule type" value="Genomic_DNA"/>
</dbReference>
<organism evidence="3 4">
    <name type="scientific">Pseudocohnilembus persalinus</name>
    <name type="common">Ciliate</name>
    <dbReference type="NCBI Taxonomy" id="266149"/>
    <lineage>
        <taxon>Eukaryota</taxon>
        <taxon>Sar</taxon>
        <taxon>Alveolata</taxon>
        <taxon>Ciliophora</taxon>
        <taxon>Intramacronucleata</taxon>
        <taxon>Oligohymenophorea</taxon>
        <taxon>Scuticociliatia</taxon>
        <taxon>Philasterida</taxon>
        <taxon>Pseudocohnilembidae</taxon>
        <taxon>Pseudocohnilembus</taxon>
    </lineage>
</organism>
<feature type="transmembrane region" description="Helical" evidence="2">
    <location>
        <begin position="264"/>
        <end position="281"/>
    </location>
</feature>
<evidence type="ECO:0000256" key="2">
    <source>
        <dbReference type="SAM" id="Phobius"/>
    </source>
</evidence>
<evidence type="ECO:0000256" key="1">
    <source>
        <dbReference type="SAM" id="MobiDB-lite"/>
    </source>
</evidence>
<feature type="transmembrane region" description="Helical" evidence="2">
    <location>
        <begin position="199"/>
        <end position="217"/>
    </location>
</feature>
<evidence type="ECO:0000313" key="3">
    <source>
        <dbReference type="EMBL" id="KRX02463.1"/>
    </source>
</evidence>
<feature type="compositionally biased region" description="Basic and acidic residues" evidence="1">
    <location>
        <begin position="8"/>
        <end position="18"/>
    </location>
</feature>
<dbReference type="InParanoid" id="A0A0V0QJL6"/>
<keyword evidence="4" id="KW-1185">Reference proteome</keyword>
<evidence type="ECO:0000313" key="4">
    <source>
        <dbReference type="Proteomes" id="UP000054937"/>
    </source>
</evidence>
<keyword evidence="2" id="KW-0812">Transmembrane</keyword>
<dbReference type="AlphaFoldDB" id="A0A0V0QJL6"/>
<name>A0A0V0QJL6_PSEPJ</name>
<evidence type="ECO:0008006" key="5">
    <source>
        <dbReference type="Google" id="ProtNLM"/>
    </source>
</evidence>
<keyword evidence="2" id="KW-0472">Membrane</keyword>
<feature type="transmembrane region" description="Helical" evidence="2">
    <location>
        <begin position="238"/>
        <end position="258"/>
    </location>
</feature>
<feature type="compositionally biased region" description="Low complexity" evidence="1">
    <location>
        <begin position="37"/>
        <end position="54"/>
    </location>
</feature>
<comment type="caution">
    <text evidence="3">The sequence shown here is derived from an EMBL/GenBank/DDBJ whole genome shotgun (WGS) entry which is preliminary data.</text>
</comment>
<feature type="transmembrane region" description="Helical" evidence="2">
    <location>
        <begin position="173"/>
        <end position="193"/>
    </location>
</feature>
<dbReference type="Proteomes" id="UP000054937">
    <property type="component" value="Unassembled WGS sequence"/>
</dbReference>
<feature type="region of interest" description="Disordered" evidence="1">
    <location>
        <begin position="1"/>
        <end position="54"/>
    </location>
</feature>
<gene>
    <name evidence="3" type="ORF">PPERSA_10080</name>
</gene>